<dbReference type="EC" id="2.7.7.82" evidence="1"/>
<reference evidence="1" key="1">
    <citation type="submission" date="2019-11" db="EMBL/GenBank/DDBJ databases">
        <authorList>
            <person name="Feng L."/>
        </authorList>
    </citation>
    <scope>NUCLEOTIDE SEQUENCE</scope>
    <source>
        <strain evidence="1">ElimosumLFYP34</strain>
    </source>
</reference>
<dbReference type="SUPFAM" id="SSF53448">
    <property type="entry name" value="Nucleotide-diphospho-sugar transferases"/>
    <property type="match status" value="1"/>
</dbReference>
<dbReference type="InterPro" id="IPR029044">
    <property type="entry name" value="Nucleotide-diphossugar_trans"/>
</dbReference>
<dbReference type="InterPro" id="IPR050793">
    <property type="entry name" value="CMP-NeuNAc_synthase"/>
</dbReference>
<dbReference type="CDD" id="cd02513">
    <property type="entry name" value="CMP-NeuAc_Synthase"/>
    <property type="match status" value="1"/>
</dbReference>
<keyword evidence="1" id="KW-0548">Nucleotidyltransferase</keyword>
<dbReference type="PANTHER" id="PTHR21485">
    <property type="entry name" value="HAD SUPERFAMILY MEMBERS CMAS AND KDSC"/>
    <property type="match status" value="1"/>
</dbReference>
<accession>A0A6N3HLQ7</accession>
<organism evidence="1">
    <name type="scientific">Eubacterium limosum</name>
    <dbReference type="NCBI Taxonomy" id="1736"/>
    <lineage>
        <taxon>Bacteria</taxon>
        <taxon>Bacillati</taxon>
        <taxon>Bacillota</taxon>
        <taxon>Clostridia</taxon>
        <taxon>Eubacteriales</taxon>
        <taxon>Eubacteriaceae</taxon>
        <taxon>Eubacterium</taxon>
    </lineage>
</organism>
<dbReference type="Gene3D" id="3.90.550.10">
    <property type="entry name" value="Spore Coat Polysaccharide Biosynthesis Protein SpsA, Chain A"/>
    <property type="match status" value="1"/>
</dbReference>
<dbReference type="InterPro" id="IPR003329">
    <property type="entry name" value="Cytidylyl_trans"/>
</dbReference>
<dbReference type="AlphaFoldDB" id="A0A6N3HLQ7"/>
<evidence type="ECO:0000313" key="1">
    <source>
        <dbReference type="EMBL" id="VYU77070.1"/>
    </source>
</evidence>
<dbReference type="GO" id="GO:0008781">
    <property type="term" value="F:N-acylneuraminate cytidylyltransferase activity"/>
    <property type="evidence" value="ECO:0007669"/>
    <property type="project" value="TreeGrafter"/>
</dbReference>
<protein>
    <submittedName>
        <fullName evidence="1">CMP-N,N'-diacetyllegionaminic acid synthase</fullName>
        <ecNumber evidence="1">2.7.7.82</ecNumber>
    </submittedName>
</protein>
<gene>
    <name evidence="1" type="primary">neuA</name>
    <name evidence="1" type="ORF">ELLFYP34_01382</name>
</gene>
<name>A0A6N3HLQ7_EUBLI</name>
<keyword evidence="1" id="KW-0808">Transferase</keyword>
<dbReference type="PANTHER" id="PTHR21485:SF6">
    <property type="entry name" value="N-ACYLNEURAMINATE CYTIDYLYLTRANSFERASE-RELATED"/>
    <property type="match status" value="1"/>
</dbReference>
<proteinExistence type="predicted"/>
<sequence length="230" mass="25896">MYKGKRILAVIPARSGSKGLPDKNIKKLNGKPLLAYTIEAAQKTKAIDEIFVSTDSETYKEIAETYGANVPFLRNNTLATDAASSWDVVKEAVIEYGKLEQRFDICLLLQPTSPLRTEKDILNALEIFIKKDANTVVSVCETEHSPLWENTLPEDGNMSNFFDKAIAGKRRQDLPTYYRVNGAVYIIKTKHLMTNAEVYDDKSFAVIMDKQSSIDIDDSLDFKMAEILMK</sequence>
<dbReference type="Pfam" id="PF02348">
    <property type="entry name" value="CTP_transf_3"/>
    <property type="match status" value="1"/>
</dbReference>
<dbReference type="EMBL" id="CACRTR010000023">
    <property type="protein sequence ID" value="VYU77070.1"/>
    <property type="molecule type" value="Genomic_DNA"/>
</dbReference>